<protein>
    <submittedName>
        <fullName evidence="1">Transposase</fullName>
    </submittedName>
</protein>
<dbReference type="Pfam" id="PF05717">
    <property type="entry name" value="TnpB_IS66"/>
    <property type="match status" value="1"/>
</dbReference>
<organism evidence="1 2">
    <name type="scientific">Bradyrhizobium brasilense</name>
    <dbReference type="NCBI Taxonomy" id="1419277"/>
    <lineage>
        <taxon>Bacteria</taxon>
        <taxon>Pseudomonadati</taxon>
        <taxon>Pseudomonadota</taxon>
        <taxon>Alphaproteobacteria</taxon>
        <taxon>Hyphomicrobiales</taxon>
        <taxon>Nitrobacteraceae</taxon>
        <taxon>Bradyrhizobium</taxon>
    </lineage>
</organism>
<gene>
    <name evidence="1" type="ORF">SAMN05216337_10628</name>
</gene>
<dbReference type="NCBIfam" id="NF033819">
    <property type="entry name" value="IS66_TnpB"/>
    <property type="match status" value="1"/>
</dbReference>
<dbReference type="PANTHER" id="PTHR36455:SF1">
    <property type="entry name" value="BLR8292 PROTEIN"/>
    <property type="match status" value="1"/>
</dbReference>
<sequence length="117" mass="12702">MIAPGSGVRVYLATQPCDMRKGMDGLAAQVQNVLAADPFSGALFVFRGKRGDMLKILAWDGSGLCLFAKRLEQGKFVWPPIVAGRLQLTPAQLALLVEGIDWRRTVAPEPVIRPEAV</sequence>
<proteinExistence type="predicted"/>
<dbReference type="Proteomes" id="UP000199245">
    <property type="component" value="Unassembled WGS sequence"/>
</dbReference>
<evidence type="ECO:0000313" key="1">
    <source>
        <dbReference type="EMBL" id="SDF58352.1"/>
    </source>
</evidence>
<evidence type="ECO:0000313" key="2">
    <source>
        <dbReference type="Proteomes" id="UP000199245"/>
    </source>
</evidence>
<name>A0A1G7M9C0_9BRAD</name>
<dbReference type="EMBL" id="FMZW01000062">
    <property type="protein sequence ID" value="SDF58352.1"/>
    <property type="molecule type" value="Genomic_DNA"/>
</dbReference>
<dbReference type="PANTHER" id="PTHR36455">
    <property type="match status" value="1"/>
</dbReference>
<dbReference type="AlphaFoldDB" id="A0A1G7M9C0"/>
<reference evidence="1 2" key="1">
    <citation type="submission" date="2016-10" db="EMBL/GenBank/DDBJ databases">
        <authorList>
            <person name="de Groot N.N."/>
        </authorList>
    </citation>
    <scope>NUCLEOTIDE SEQUENCE [LARGE SCALE GENOMIC DNA]</scope>
    <source>
        <strain evidence="1 2">R5</strain>
    </source>
</reference>
<accession>A0A1G7M9C0</accession>
<dbReference type="RefSeq" id="WP_038381199.1">
    <property type="nucleotide sequence ID" value="NZ_FMZW01000062.1"/>
</dbReference>
<dbReference type="InterPro" id="IPR008878">
    <property type="entry name" value="Transposase_IS66_Orf2"/>
</dbReference>